<dbReference type="InterPro" id="IPR000719">
    <property type="entry name" value="Prot_kinase_dom"/>
</dbReference>
<organism evidence="10 11">
    <name type="scientific">Sorangium cellulosum</name>
    <name type="common">Polyangium cellulosum</name>
    <dbReference type="NCBI Taxonomy" id="56"/>
    <lineage>
        <taxon>Bacteria</taxon>
        <taxon>Pseudomonadati</taxon>
        <taxon>Myxococcota</taxon>
        <taxon>Polyangia</taxon>
        <taxon>Polyangiales</taxon>
        <taxon>Polyangiaceae</taxon>
        <taxon>Sorangium</taxon>
    </lineage>
</organism>
<dbReference type="EC" id="2.7.11.1" evidence="2"/>
<feature type="domain" description="Protein kinase" evidence="9">
    <location>
        <begin position="16"/>
        <end position="332"/>
    </location>
</feature>
<dbReference type="GO" id="GO:0004674">
    <property type="term" value="F:protein serine/threonine kinase activity"/>
    <property type="evidence" value="ECO:0007669"/>
    <property type="project" value="UniProtKB-EC"/>
</dbReference>
<feature type="region of interest" description="Disordered" evidence="8">
    <location>
        <begin position="103"/>
        <end position="169"/>
    </location>
</feature>
<evidence type="ECO:0000256" key="8">
    <source>
        <dbReference type="SAM" id="MobiDB-lite"/>
    </source>
</evidence>
<dbReference type="Pfam" id="PF00069">
    <property type="entry name" value="Pkinase"/>
    <property type="match status" value="2"/>
</dbReference>
<dbReference type="Gene3D" id="3.40.50.300">
    <property type="entry name" value="P-loop containing nucleotide triphosphate hydrolases"/>
    <property type="match status" value="1"/>
</dbReference>
<keyword evidence="4 7" id="KW-0547">Nucleotide-binding</keyword>
<feature type="binding site" evidence="7">
    <location>
        <position position="45"/>
    </location>
    <ligand>
        <name>ATP</name>
        <dbReference type="ChEBI" id="CHEBI:30616"/>
    </ligand>
</feature>
<evidence type="ECO:0000256" key="1">
    <source>
        <dbReference type="ARBA" id="ARBA00010886"/>
    </source>
</evidence>
<dbReference type="PROSITE" id="PS00107">
    <property type="entry name" value="PROTEIN_KINASE_ATP"/>
    <property type="match status" value="1"/>
</dbReference>
<dbReference type="CDD" id="cd14014">
    <property type="entry name" value="STKc_PknB_like"/>
    <property type="match status" value="1"/>
</dbReference>
<dbReference type="InterPro" id="IPR050660">
    <property type="entry name" value="NEK_Ser/Thr_kinase"/>
</dbReference>
<dbReference type="InterPro" id="IPR017441">
    <property type="entry name" value="Protein_kinase_ATP_BS"/>
</dbReference>
<dbReference type="EMBL" id="CP012673">
    <property type="protein sequence ID" value="AUX39838.1"/>
    <property type="molecule type" value="Genomic_DNA"/>
</dbReference>
<dbReference type="GO" id="GO:0005524">
    <property type="term" value="F:ATP binding"/>
    <property type="evidence" value="ECO:0007669"/>
    <property type="project" value="UniProtKB-UniRule"/>
</dbReference>
<feature type="compositionally biased region" description="Low complexity" evidence="8">
    <location>
        <begin position="335"/>
        <end position="356"/>
    </location>
</feature>
<dbReference type="PANTHER" id="PTHR43671:SF13">
    <property type="entry name" value="SERINE_THREONINE-PROTEIN KINASE NEK2"/>
    <property type="match status" value="1"/>
</dbReference>
<keyword evidence="6 7" id="KW-0067">ATP-binding</keyword>
<dbReference type="InterPro" id="IPR011009">
    <property type="entry name" value="Kinase-like_dom_sf"/>
</dbReference>
<evidence type="ECO:0000256" key="6">
    <source>
        <dbReference type="ARBA" id="ARBA00022840"/>
    </source>
</evidence>
<dbReference type="InterPro" id="IPR041664">
    <property type="entry name" value="AAA_16"/>
</dbReference>
<dbReference type="SUPFAM" id="SSF52540">
    <property type="entry name" value="P-loop containing nucleoside triphosphate hydrolases"/>
    <property type="match status" value="1"/>
</dbReference>
<proteinExistence type="inferred from homology"/>
<protein>
    <recommendedName>
        <fullName evidence="2">non-specific serine/threonine protein kinase</fullName>
        <ecNumber evidence="2">2.7.11.1</ecNumber>
    </recommendedName>
</protein>
<dbReference type="Pfam" id="PF13191">
    <property type="entry name" value="AAA_16"/>
    <property type="match status" value="1"/>
</dbReference>
<sequence>MQGDWMQRTLSSTARFTIGRRLGEGSFGAVYEAQDRERGARVALKSLHRLDPVALYRFKREFRALSEVVHPNLVALHELFSEGNQWFFSMDLIEGTDFLSAVRGGPSARGPGRDDPDATDATASSTSSAPEPAASSTLSAPEPAASSTSPPAAAPADGDGGAAAAPPPSWGPLRSALLQLAQGLAALHDAGKLHRDLKPSNVLVTREGRVVILDFGLVTELSAGSLDQSGNHIAGTPAYMAPEQATGEPLSPACDWYAVGVMLHEALIGRRPFEGGALDVLMQKQREQPPAPSALAPGIPPDLDTLCAELLRRDPRERPPAPEVLRRLQPPHGDAGAQQRAAAPSGSSSAPTGPTGNAPFVGRQQHLEALRAAFERARGGRATILHLHGTSGMGKTALVRRFLDELARAAHAVVLEGRCYERESVPYKAVDSLIDALSRHLARLPRAEAAELMPRDVHAVVRLFPVLGRVDAIARAPRREVEPPDARELRRRGFAALREMLARIADRRPLVLFIDDLQWGDADSAALLTDLLRQPDAPALLLLLCYRSEDAERSELVVRLLPPAPNDTGADAGDVCTLAVGALTPEEGRALALTLLGGGDRAAAQAGAIAAEAEGNPFFVLELSRDVQGRAGPGSPRSGAGGGEAGGDGGGVRLATVLANRLLRLPEGARRLLEVVAVSGKPLGRRAAQQAAALTPEEEQAAIAALRAGNVIRSRGQRDEQELETFHDRIRETVLAQLGAAELEGVHLGLAAVLEASGRVEPDVLALHFRRGGRVDKAAEYAIQAGDRAAEALAFDRAAEHYAAALEAAPGGAEEVRALRIKLGDALRNAGRGAEAAREYAAAAEGATPEESLDLRRCAAEQLLLSGHMEEGRRALRGVLATVGMRLLERQWVVLLSLLFWRLLLRLRGLRFRERDARDLPAETLTRLDICRSAAVGLSMADVLQGAAFQARYLFLALRAGEPYRLARALAAEVGQFGTDHVAGRRVAHRIHGMAAALAEKVGDPYLVAVNKGMLGVVESLSGRWAEGLALCREAEDLLRARCAGVAWELGTVSRFMMVAHYHRGELDALARLAAPRCADADARGDLYAASFFRVGLTYIVLLAADRPDAARDEVLGAMARWPRRAFDHLDCLETMALGRIDVYAGAPLAAWRRINDRWRKIAWSFLPRFQYYRALIHHLRASAALEAAAREGAGDARLAEALRRAAERDARRLAREGAPWIDPMAMSLRAAIAAQRGQTAAALSLLEAAGAAFDACEMALFAACTRRRRGQLLGGEEGRALIQAADAWMAGRGIKNPARMAAIFAPGFR</sequence>
<feature type="compositionally biased region" description="Low complexity" evidence="8">
    <location>
        <begin position="119"/>
        <end position="157"/>
    </location>
</feature>
<dbReference type="PROSITE" id="PS50011">
    <property type="entry name" value="PROTEIN_KINASE_DOM"/>
    <property type="match status" value="1"/>
</dbReference>
<evidence type="ECO:0000256" key="7">
    <source>
        <dbReference type="PROSITE-ProRule" id="PRU10141"/>
    </source>
</evidence>
<dbReference type="PANTHER" id="PTHR43671">
    <property type="entry name" value="SERINE/THREONINE-PROTEIN KINASE NEK"/>
    <property type="match status" value="1"/>
</dbReference>
<evidence type="ECO:0000256" key="2">
    <source>
        <dbReference type="ARBA" id="ARBA00012513"/>
    </source>
</evidence>
<evidence type="ECO:0000256" key="3">
    <source>
        <dbReference type="ARBA" id="ARBA00022679"/>
    </source>
</evidence>
<dbReference type="Proteomes" id="UP000238348">
    <property type="component" value="Chromosome"/>
</dbReference>
<gene>
    <name evidence="10" type="ORF">SOCE26_012330</name>
</gene>
<dbReference type="SUPFAM" id="SSF56112">
    <property type="entry name" value="Protein kinase-like (PK-like)"/>
    <property type="match status" value="1"/>
</dbReference>
<keyword evidence="5" id="KW-0418">Kinase</keyword>
<accession>A0A2L0EKN9</accession>
<evidence type="ECO:0000256" key="5">
    <source>
        <dbReference type="ARBA" id="ARBA00022777"/>
    </source>
</evidence>
<keyword evidence="3" id="KW-0808">Transferase</keyword>
<comment type="similarity">
    <text evidence="1">Belongs to the protein kinase superfamily. NEK Ser/Thr protein kinase family. NIMA subfamily.</text>
</comment>
<feature type="compositionally biased region" description="Basic and acidic residues" evidence="8">
    <location>
        <begin position="313"/>
        <end position="326"/>
    </location>
</feature>
<dbReference type="SMART" id="SM00220">
    <property type="entry name" value="S_TKc"/>
    <property type="match status" value="1"/>
</dbReference>
<evidence type="ECO:0000259" key="9">
    <source>
        <dbReference type="PROSITE" id="PS50011"/>
    </source>
</evidence>
<reference evidence="10 11" key="1">
    <citation type="submission" date="2015-09" db="EMBL/GenBank/DDBJ databases">
        <title>Sorangium comparison.</title>
        <authorList>
            <person name="Zaburannyi N."/>
            <person name="Bunk B."/>
            <person name="Overmann J."/>
            <person name="Mueller R."/>
        </authorList>
    </citation>
    <scope>NUCLEOTIDE SEQUENCE [LARGE SCALE GENOMIC DNA]</scope>
    <source>
        <strain evidence="10 11">So ce26</strain>
    </source>
</reference>
<dbReference type="InterPro" id="IPR027417">
    <property type="entry name" value="P-loop_NTPase"/>
</dbReference>
<name>A0A2L0EKN9_SORCE</name>
<dbReference type="Gene3D" id="1.10.510.10">
    <property type="entry name" value="Transferase(Phosphotransferase) domain 1"/>
    <property type="match status" value="2"/>
</dbReference>
<feature type="region of interest" description="Disordered" evidence="8">
    <location>
        <begin position="313"/>
        <end position="360"/>
    </location>
</feature>
<evidence type="ECO:0000256" key="4">
    <source>
        <dbReference type="ARBA" id="ARBA00022741"/>
    </source>
</evidence>
<evidence type="ECO:0000313" key="11">
    <source>
        <dbReference type="Proteomes" id="UP000238348"/>
    </source>
</evidence>
<evidence type="ECO:0000313" key="10">
    <source>
        <dbReference type="EMBL" id="AUX39838.1"/>
    </source>
</evidence>